<dbReference type="EMBL" id="NOZP01000031">
    <property type="protein sequence ID" value="OYD16941.1"/>
    <property type="molecule type" value="Genomic_DNA"/>
</dbReference>
<dbReference type="InterPro" id="IPR058240">
    <property type="entry name" value="rSAM_sf"/>
</dbReference>
<name>A0A235BXG3_UNCW3</name>
<dbReference type="Pfam" id="PF13186">
    <property type="entry name" value="SPASM"/>
    <property type="match status" value="1"/>
</dbReference>
<dbReference type="InterPro" id="IPR013785">
    <property type="entry name" value="Aldolase_TIM"/>
</dbReference>
<dbReference type="InterPro" id="IPR023885">
    <property type="entry name" value="4Fe4S-binding_SPASM_dom"/>
</dbReference>
<feature type="domain" description="4Fe4S-binding SPASM" evidence="1">
    <location>
        <begin position="136"/>
        <end position="203"/>
    </location>
</feature>
<reference evidence="2 3" key="1">
    <citation type="submission" date="2017-07" db="EMBL/GenBank/DDBJ databases">
        <title>Recovery of genomes from metagenomes via a dereplication, aggregation, and scoring strategy.</title>
        <authorList>
            <person name="Sieber C.M."/>
            <person name="Probst A.J."/>
            <person name="Sharrar A."/>
            <person name="Thomas B.C."/>
            <person name="Hess M."/>
            <person name="Tringe S.G."/>
            <person name="Banfield J.F."/>
        </authorList>
    </citation>
    <scope>NUCLEOTIDE SEQUENCE [LARGE SCALE GENOMIC DNA]</scope>
    <source>
        <strain evidence="2">JGI_Cruoil_03_51_56</strain>
    </source>
</reference>
<proteinExistence type="predicted"/>
<comment type="caution">
    <text evidence="2">The sequence shown here is derived from an EMBL/GenBank/DDBJ whole genome shotgun (WGS) entry which is preliminary data.</text>
</comment>
<dbReference type="Proteomes" id="UP000215559">
    <property type="component" value="Unassembled WGS sequence"/>
</dbReference>
<protein>
    <recommendedName>
        <fullName evidence="1">4Fe4S-binding SPASM domain-containing protein</fullName>
    </recommendedName>
</protein>
<sequence>MGYKDWVAFYLYSEPLLDWQRFFKFVQYAKKRGLKTRLDTNGDVLTPENPDSKKIAKLIDTLITGFVIDRYYITMDHMPTTKAIERTKYLEGLFKRRLGWESTHAIYGEHIVTHYSPRKQELERLIKLRRNWPSPCYLTRRMIIDYKGEMLLCCEDIMANWDLGNIYDSSLKQLWYSSKHQKIVKTLAEFGGRLKYKYCSICPLKGGRRWW</sequence>
<dbReference type="Gene3D" id="3.20.20.70">
    <property type="entry name" value="Aldolase class I"/>
    <property type="match status" value="1"/>
</dbReference>
<evidence type="ECO:0000313" key="2">
    <source>
        <dbReference type="EMBL" id="OYD16941.1"/>
    </source>
</evidence>
<gene>
    <name evidence="2" type="ORF">CH330_01345</name>
</gene>
<organism evidence="2 3">
    <name type="scientific">candidate division WOR-3 bacterium JGI_Cruoil_03_51_56</name>
    <dbReference type="NCBI Taxonomy" id="1973747"/>
    <lineage>
        <taxon>Bacteria</taxon>
        <taxon>Bacteria division WOR-3</taxon>
    </lineage>
</organism>
<accession>A0A235BXG3</accession>
<evidence type="ECO:0000313" key="3">
    <source>
        <dbReference type="Proteomes" id="UP000215559"/>
    </source>
</evidence>
<dbReference type="AlphaFoldDB" id="A0A235BXG3"/>
<evidence type="ECO:0000259" key="1">
    <source>
        <dbReference type="Pfam" id="PF13186"/>
    </source>
</evidence>
<dbReference type="SUPFAM" id="SSF102114">
    <property type="entry name" value="Radical SAM enzymes"/>
    <property type="match status" value="1"/>
</dbReference>
<dbReference type="CDD" id="cd21109">
    <property type="entry name" value="SPASM"/>
    <property type="match status" value="1"/>
</dbReference>